<name>A0AAU7F1E6_9PSED</name>
<dbReference type="EMBL" id="CP157354">
    <property type="protein sequence ID" value="XBL97464.1"/>
    <property type="molecule type" value="Genomic_DNA"/>
</dbReference>
<organism evidence="2">
    <name type="scientific">Pseudomonas iranensis</name>
    <dbReference type="NCBI Taxonomy" id="2745503"/>
    <lineage>
        <taxon>Bacteria</taxon>
        <taxon>Pseudomonadati</taxon>
        <taxon>Pseudomonadota</taxon>
        <taxon>Gammaproteobacteria</taxon>
        <taxon>Pseudomonadales</taxon>
        <taxon>Pseudomonadaceae</taxon>
        <taxon>Pseudomonas</taxon>
    </lineage>
</organism>
<proteinExistence type="predicted"/>
<feature type="domain" description="KilA-N" evidence="1">
    <location>
        <begin position="1"/>
        <end position="100"/>
    </location>
</feature>
<dbReference type="AlphaFoldDB" id="A0AAU7F1E6"/>
<dbReference type="InterPro" id="IPR017880">
    <property type="entry name" value="KilA_N"/>
</dbReference>
<protein>
    <submittedName>
        <fullName evidence="2">KilA-N domain-containing protein</fullName>
    </submittedName>
</protein>
<evidence type="ECO:0000313" key="2">
    <source>
        <dbReference type="EMBL" id="XBL97464.1"/>
    </source>
</evidence>
<evidence type="ECO:0000259" key="1">
    <source>
        <dbReference type="PROSITE" id="PS51301"/>
    </source>
</evidence>
<dbReference type="InterPro" id="IPR018004">
    <property type="entry name" value="KilA/APSES_HTH"/>
</dbReference>
<sequence length="163" mass="18744">MKNSIQVVYQNKTIVFNMSGWLNASHVAELYSASIDSWLRSYETKEYLTDVATVLGVEGPQELIQISAESIWLHPKVAVEFARDIDRKLARWCDIAIDRIAHGKFSMKKRFDAACKVLEESRREASEHGRGLRKWSLEKRGLEYHVAHLKDQMQLTLGLDNPN</sequence>
<reference evidence="2" key="1">
    <citation type="submission" date="2024-05" db="EMBL/GenBank/DDBJ databases">
        <title>Draft genome sequence of Pseudomonas iranensis M7D1.</title>
        <authorList>
            <person name="Miller S.L."/>
            <person name="Nsubuga A."/>
            <person name="Lu N."/>
            <person name="King J."/>
            <person name="Shears P."/>
            <person name="Lawson P.A."/>
        </authorList>
    </citation>
    <scope>NUCLEOTIDE SEQUENCE</scope>
    <source>
        <strain evidence="2">M7D1</strain>
    </source>
</reference>
<dbReference type="PROSITE" id="PS51301">
    <property type="entry name" value="KILA_N"/>
    <property type="match status" value="1"/>
</dbReference>
<dbReference type="SMART" id="SM01252">
    <property type="entry name" value="KilA-N"/>
    <property type="match status" value="1"/>
</dbReference>
<dbReference type="Pfam" id="PF04383">
    <property type="entry name" value="KilA-N"/>
    <property type="match status" value="1"/>
</dbReference>
<gene>
    <name evidence="2" type="ORF">ABHN08_05720</name>
</gene>
<accession>A0AAU7F1E6</accession>